<feature type="transmembrane region" description="Helical" evidence="5">
    <location>
        <begin position="61"/>
        <end position="81"/>
    </location>
</feature>
<dbReference type="Proteomes" id="UP000245890">
    <property type="component" value="Unassembled WGS sequence"/>
</dbReference>
<evidence type="ECO:0000256" key="5">
    <source>
        <dbReference type="SAM" id="Phobius"/>
    </source>
</evidence>
<dbReference type="InterPro" id="IPR036259">
    <property type="entry name" value="MFS_trans_sf"/>
</dbReference>
<evidence type="ECO:0000256" key="1">
    <source>
        <dbReference type="ARBA" id="ARBA00004141"/>
    </source>
</evidence>
<keyword evidence="2 5" id="KW-0812">Transmembrane</keyword>
<comment type="subcellular location">
    <subcellularLocation>
        <location evidence="1">Membrane</location>
        <topology evidence="1">Multi-pass membrane protein</topology>
    </subcellularLocation>
</comment>
<proteinExistence type="predicted"/>
<sequence length="445" mass="46296">MIALVLEIVDVTIVNTALPSIQAEFGGSGAFAQWVVAGYVLPYALLLMLSGRLGDLFGSRTLFLIGVAGFTLASLGCGIAPNGNALIVARVLQGGAGALMAPQVLAVIQQLYAPVERIGRLAWFGVIGGLSSIAGPILGGFLIAADIGGLGWRSVFLINMPIGVVALVAGWWTLPRSRRDASTRIDLVGTLSFGAAMLALLFPLLQAEKDGLHGPLLGLLLAGLPLLFFAWSRLKRRAARGGAVLFPPHLLANRLFRTGIMLLLLFSAANTGFLFLFAYALQRVAHFSPFETGLIHMPFSAGVMLGMGLIGRRLARRAEKWILVVGYSLLGLCAGASLAWIESAGLSLALLVPVLLAAGIGMGMSSGPATPLILAQVDRADAGSASGIIKTVQQMGGVTGVALVGAAYFRLSDSHSLIPSIVVVIVLLGMGAVMAARLPARIYAD</sequence>
<name>A0A2U0SIY1_9SPHN</name>
<evidence type="ECO:0000259" key="6">
    <source>
        <dbReference type="PROSITE" id="PS50850"/>
    </source>
</evidence>
<feature type="transmembrane region" description="Helical" evidence="5">
    <location>
        <begin position="395"/>
        <end position="411"/>
    </location>
</feature>
<dbReference type="PANTHER" id="PTHR42718">
    <property type="entry name" value="MAJOR FACILITATOR SUPERFAMILY MULTIDRUG TRANSPORTER MFSC"/>
    <property type="match status" value="1"/>
</dbReference>
<feature type="transmembrane region" description="Helical" evidence="5">
    <location>
        <begin position="293"/>
        <end position="310"/>
    </location>
</feature>
<reference evidence="7 8" key="1">
    <citation type="submission" date="2018-05" db="EMBL/GenBank/DDBJ databases">
        <title>Description of Sphingomonas pokkalii sp nov, isolated from the rhizosphere of saline tolerant pokkali rice and its draft genome analysis.</title>
        <authorList>
            <person name="Menon R."/>
            <person name="Kumari S."/>
            <person name="Rameshkumar N."/>
        </authorList>
    </citation>
    <scope>NUCLEOTIDE SEQUENCE [LARGE SCALE GENOMIC DNA]</scope>
    <source>
        <strain evidence="7 8">L3B27</strain>
    </source>
</reference>
<feature type="transmembrane region" description="Helical" evidence="5">
    <location>
        <begin position="185"/>
        <end position="205"/>
    </location>
</feature>
<evidence type="ECO:0000256" key="2">
    <source>
        <dbReference type="ARBA" id="ARBA00022692"/>
    </source>
</evidence>
<dbReference type="SUPFAM" id="SSF103473">
    <property type="entry name" value="MFS general substrate transporter"/>
    <property type="match status" value="1"/>
</dbReference>
<feature type="transmembrane region" description="Helical" evidence="5">
    <location>
        <begin position="121"/>
        <end position="144"/>
    </location>
</feature>
<evidence type="ECO:0000256" key="4">
    <source>
        <dbReference type="ARBA" id="ARBA00023136"/>
    </source>
</evidence>
<evidence type="ECO:0000313" key="7">
    <source>
        <dbReference type="EMBL" id="PVX31315.1"/>
    </source>
</evidence>
<dbReference type="EMBL" id="QENQ01000001">
    <property type="protein sequence ID" value="PVX31315.1"/>
    <property type="molecule type" value="Genomic_DNA"/>
</dbReference>
<organism evidence="7 8">
    <name type="scientific">Sphingomonas pokkalii</name>
    <dbReference type="NCBI Taxonomy" id="2175090"/>
    <lineage>
        <taxon>Bacteria</taxon>
        <taxon>Pseudomonadati</taxon>
        <taxon>Pseudomonadota</taxon>
        <taxon>Alphaproteobacteria</taxon>
        <taxon>Sphingomonadales</taxon>
        <taxon>Sphingomonadaceae</taxon>
        <taxon>Sphingomonas</taxon>
    </lineage>
</organism>
<feature type="transmembrane region" description="Helical" evidence="5">
    <location>
        <begin position="31"/>
        <end position="49"/>
    </location>
</feature>
<keyword evidence="8" id="KW-1185">Reference proteome</keyword>
<dbReference type="InterPro" id="IPR020846">
    <property type="entry name" value="MFS_dom"/>
</dbReference>
<dbReference type="Gene3D" id="1.20.1720.10">
    <property type="entry name" value="Multidrug resistance protein D"/>
    <property type="match status" value="1"/>
</dbReference>
<feature type="transmembrane region" description="Helical" evidence="5">
    <location>
        <begin position="322"/>
        <end position="341"/>
    </location>
</feature>
<dbReference type="Gene3D" id="1.20.1250.20">
    <property type="entry name" value="MFS general substrate transporter like domains"/>
    <property type="match status" value="1"/>
</dbReference>
<accession>A0A2U0SIY1</accession>
<keyword evidence="3 5" id="KW-1133">Transmembrane helix</keyword>
<feature type="transmembrane region" description="Helical" evidence="5">
    <location>
        <begin position="87"/>
        <end position="109"/>
    </location>
</feature>
<feature type="transmembrane region" description="Helical" evidence="5">
    <location>
        <begin position="211"/>
        <end position="231"/>
    </location>
</feature>
<feature type="domain" description="Major facilitator superfamily (MFS) profile" evidence="6">
    <location>
        <begin position="1"/>
        <end position="443"/>
    </location>
</feature>
<dbReference type="CDD" id="cd17321">
    <property type="entry name" value="MFS_MMR_MDR_like"/>
    <property type="match status" value="1"/>
</dbReference>
<dbReference type="InterPro" id="IPR011701">
    <property type="entry name" value="MFS"/>
</dbReference>
<protein>
    <submittedName>
        <fullName evidence="7">MFS transporter</fullName>
    </submittedName>
</protein>
<feature type="transmembrane region" description="Helical" evidence="5">
    <location>
        <begin position="150"/>
        <end position="173"/>
    </location>
</feature>
<dbReference type="OrthoDB" id="2414439at2"/>
<dbReference type="AlphaFoldDB" id="A0A2U0SIY1"/>
<feature type="transmembrane region" description="Helical" evidence="5">
    <location>
        <begin position="417"/>
        <end position="436"/>
    </location>
</feature>
<keyword evidence="4 5" id="KW-0472">Membrane</keyword>
<evidence type="ECO:0000313" key="8">
    <source>
        <dbReference type="Proteomes" id="UP000245890"/>
    </source>
</evidence>
<feature type="transmembrane region" description="Helical" evidence="5">
    <location>
        <begin position="347"/>
        <end position="374"/>
    </location>
</feature>
<gene>
    <name evidence="7" type="ORF">DD559_03855</name>
</gene>
<dbReference type="GO" id="GO:0016020">
    <property type="term" value="C:membrane"/>
    <property type="evidence" value="ECO:0007669"/>
    <property type="project" value="UniProtKB-SubCell"/>
</dbReference>
<dbReference type="PROSITE" id="PS50850">
    <property type="entry name" value="MFS"/>
    <property type="match status" value="1"/>
</dbReference>
<comment type="caution">
    <text evidence="7">The sequence shown here is derived from an EMBL/GenBank/DDBJ whole genome shotgun (WGS) entry which is preliminary data.</text>
</comment>
<dbReference type="PANTHER" id="PTHR42718:SF39">
    <property type="entry name" value="ACTINORHODIN TRANSPORTER-RELATED"/>
    <property type="match status" value="1"/>
</dbReference>
<feature type="transmembrane region" description="Helical" evidence="5">
    <location>
        <begin position="260"/>
        <end position="281"/>
    </location>
</feature>
<dbReference type="Pfam" id="PF07690">
    <property type="entry name" value="MFS_1"/>
    <property type="match status" value="1"/>
</dbReference>
<dbReference type="GO" id="GO:0022857">
    <property type="term" value="F:transmembrane transporter activity"/>
    <property type="evidence" value="ECO:0007669"/>
    <property type="project" value="InterPro"/>
</dbReference>
<evidence type="ECO:0000256" key="3">
    <source>
        <dbReference type="ARBA" id="ARBA00022989"/>
    </source>
</evidence>